<reference evidence="2" key="1">
    <citation type="submission" date="2022-08" db="EMBL/GenBank/DDBJ databases">
        <authorList>
            <consortium name="DOE Joint Genome Institute"/>
            <person name="Min B."/>
            <person name="Riley R."/>
            <person name="Sierra-Patev S."/>
            <person name="Naranjo-Ortiz M."/>
            <person name="Looney B."/>
            <person name="Konkel Z."/>
            <person name="Slot J.C."/>
            <person name="Sakamoto Y."/>
            <person name="Steenwyk J.L."/>
            <person name="Rokas A."/>
            <person name="Carro J."/>
            <person name="Camarero S."/>
            <person name="Ferreira P."/>
            <person name="Molpeceres G."/>
            <person name="Ruiz-Duenas F.J."/>
            <person name="Serrano A."/>
            <person name="Henrissat B."/>
            <person name="Drula E."/>
            <person name="Hughes K.W."/>
            <person name="Mata J.L."/>
            <person name="Ishikawa N.K."/>
            <person name="Vargas-Isla R."/>
            <person name="Ushijima S."/>
            <person name="Smith C.A."/>
            <person name="Ahrendt S."/>
            <person name="Andreopoulos W."/>
            <person name="He G."/>
            <person name="Labutti K."/>
            <person name="Lipzen A."/>
            <person name="Ng V."/>
            <person name="Sandor L."/>
            <person name="Barry K."/>
            <person name="Martinez A.T."/>
            <person name="Xiao Y."/>
            <person name="Gibbons J.G."/>
            <person name="Terashima K."/>
            <person name="Hibbett D.S."/>
            <person name="Grigoriev I.V."/>
        </authorList>
    </citation>
    <scope>NUCLEOTIDE SEQUENCE</scope>
    <source>
        <strain evidence="2">TFB7829</strain>
    </source>
</reference>
<proteinExistence type="predicted"/>
<sequence>MRFNLRPLVVVFGSMMVAVWALPFHARNLQGETWILQEHQKTVTEADRNVFKATITDVELGSFLSTQGLHNNSIYNIKGNYKNYNGDGIVMKVLKIVDDEAHAEVKALKGVGEYVDSGMFAVKGKEEPVIIMSKVPGSVLSDTPEYQKAKTDDKEKMKEEAIDLMCKEVAQVGRSKGILHNDNRIENIHVTMESSGNKVDSVRLTNWGAYELYTMDKSTAEAEIIAFCKKRWTPVDWFVQADFGSGSIV</sequence>
<protein>
    <recommendedName>
        <fullName evidence="4">Protein kinase domain-containing protein</fullName>
    </recommendedName>
</protein>
<dbReference type="EMBL" id="MU801972">
    <property type="protein sequence ID" value="KAJ3985012.1"/>
    <property type="molecule type" value="Genomic_DNA"/>
</dbReference>
<comment type="caution">
    <text evidence="2">The sequence shown here is derived from an EMBL/GenBank/DDBJ whole genome shotgun (WGS) entry which is preliminary data.</text>
</comment>
<dbReference type="AlphaFoldDB" id="A0AA38USD1"/>
<feature type="chain" id="PRO_5041318045" description="Protein kinase domain-containing protein" evidence="1">
    <location>
        <begin position="22"/>
        <end position="249"/>
    </location>
</feature>
<name>A0AA38USD1_9AGAR</name>
<dbReference type="Proteomes" id="UP001163850">
    <property type="component" value="Unassembled WGS sequence"/>
</dbReference>
<evidence type="ECO:0000256" key="1">
    <source>
        <dbReference type="SAM" id="SignalP"/>
    </source>
</evidence>
<evidence type="ECO:0008006" key="4">
    <source>
        <dbReference type="Google" id="ProtNLM"/>
    </source>
</evidence>
<accession>A0AA38USD1</accession>
<evidence type="ECO:0000313" key="3">
    <source>
        <dbReference type="Proteomes" id="UP001163850"/>
    </source>
</evidence>
<feature type="signal peptide" evidence="1">
    <location>
        <begin position="1"/>
        <end position="21"/>
    </location>
</feature>
<keyword evidence="1" id="KW-0732">Signal</keyword>
<gene>
    <name evidence="2" type="ORF">F5890DRAFT_1211381</name>
</gene>
<organism evidence="2 3">
    <name type="scientific">Lentinula detonsa</name>
    <dbReference type="NCBI Taxonomy" id="2804962"/>
    <lineage>
        <taxon>Eukaryota</taxon>
        <taxon>Fungi</taxon>
        <taxon>Dikarya</taxon>
        <taxon>Basidiomycota</taxon>
        <taxon>Agaricomycotina</taxon>
        <taxon>Agaricomycetes</taxon>
        <taxon>Agaricomycetidae</taxon>
        <taxon>Agaricales</taxon>
        <taxon>Marasmiineae</taxon>
        <taxon>Omphalotaceae</taxon>
        <taxon>Lentinula</taxon>
    </lineage>
</organism>
<evidence type="ECO:0000313" key="2">
    <source>
        <dbReference type="EMBL" id="KAJ3985012.1"/>
    </source>
</evidence>